<dbReference type="InterPro" id="IPR045619">
    <property type="entry name" value="DUF6443"/>
</dbReference>
<evidence type="ECO:0000259" key="1">
    <source>
        <dbReference type="Pfam" id="PF20041"/>
    </source>
</evidence>
<organism evidence="2">
    <name type="scientific">Bacteroides intestinalis</name>
    <dbReference type="NCBI Taxonomy" id="329854"/>
    <lineage>
        <taxon>Bacteria</taxon>
        <taxon>Pseudomonadati</taxon>
        <taxon>Bacteroidota</taxon>
        <taxon>Bacteroidia</taxon>
        <taxon>Bacteroidales</taxon>
        <taxon>Bacteroidaceae</taxon>
        <taxon>Bacteroides</taxon>
    </lineage>
</organism>
<reference evidence="2" key="1">
    <citation type="submission" date="2019-11" db="EMBL/GenBank/DDBJ databases">
        <authorList>
            <person name="Feng L."/>
        </authorList>
    </citation>
    <scope>NUCLEOTIDE SEQUENCE</scope>
    <source>
        <strain evidence="2">BintestinalisLFYP9</strain>
    </source>
</reference>
<accession>A0A6N2WBG4</accession>
<sequence length="2085" mass="234582">MLKSYLRNKSNGLFIIIMKNILFAILVSVSILPVYAQNQDSIPTPNSPSLNSLDNSPYIVPRTISDETVLPSPEAAQMNRYVDYPVSRNTGTADVHIPLYNLSLKDIPFSISMSYHTSGCKVDDIPGVLGLGWTLNAGGCISRVIHGQPDESLPYQLKTRQQIESSADLDYLKDIVHLQKEASPDRYYYNFEGYSGSFICNPNGTITQLPPTNLKIQSINKTSNGIYDFLITTPSGCTYYFTEREQMSYEYFPTILDNLYRSPNYSTVSCWHLSKIVSPYRTDSISLTYTTIPSWRREESANSLSSSFVTTTNGATGTSSQQSNAISAIHRTTFSNQRVLSQIKSRTTTINFTSSTISGTRKYGTPNIRMAKIDIKNTLGNTVRSITFDNDKLFGDKRLRLESVSITSGTKLLDKRTFTYYNEYGSYSDDKKDFFGYSNSGITTTLKHNSILDYSGKLSGNRSYHFASARAFALESIQEPTGAITTYTYEANRCNLFRSPVNIGLRIQSISVTDPVTGKSKTAEFTYENEACTINFDDIGTTAFISLSGVRASYIGSPTSISTGSVRTTSCRIPGYRAENAIIYYGKVTETVSGSGVPQKMKTVYEYDTSNCLHPFKGAGISSNPSLDPDNARYLGTKIYYPNLSPETYEECKRIYGPQFVGGYFQETCWEKAPLIHRTIYKHTPSGYEPIEEEINRYSLDRTGVVRTGFYVESILRTIDASGISKEDFQSTSDFNFFETETACGRLFKDTTITIIHYPNSVSHREVTSYTYNRSQVYSSLTNVLPPPLRIILPGFTEDSTQLADHGILQSIKTVCGNQTFEHYYCYSSNITGGFLQRIANDGNINLPVMEKWVINTKDTILLNWQYADFGRGNIRPSRKVLSWNRQETASQVFTLYEKEYPLETILNRLSPTAYIWNLSWNYPIAVVQGTSYADTRVQIASTSGKSTDEWLPVVEVWQKPAGSLTTCYDYEPLIGCTKVTEPNGEETNYQYLGGKLSKITDHSKKTIAEYTYTLRGEGATENSITTRNYLHGAVSYLEQTQYYDGLGQPIQILEKQITPLRNNLLHVFEYDCLGRETRNWLPIPTATNGRATNYANLSANYYGDPYAYTENTHEAAPMEQLLKRTPPGNDFRTHPVTYEYLANSPQTAVLNCNRYEAVNDEQFRCTGTYPAGELEVILTTDEDGHKQYTFTDFRGNTVLIRQVNNGEFYDTYTIHDALGNPLLVLPPMASASLGSSGTWSIRNNEILQKYAYYYRYDARRLCVEKKIPGAEPVYYVYDKTRRLMFSQDGNQRTAGEWTFYLYDKFQRPTVQGVCKNTNTASAASVIINCERSNGNTGLEGSGYSSTFSLASPEVHIVNYYDDYEFKTLPGFNSSKFSTAFSTANPNYVKGYPAGSITKVPGSSTKLYSVNIYDIKGQIIQSLSANHLDGYEAVENTYTFTGKPKTVKHVHTSNESKANKNTIEENYTYNYDHAERITSINYTLGNNTITLATNTYDELGRLKSKSHHGSNANIITYNYNTRGWTKKIESPKFTQKLYYTDGNSTPCYNGNISSMTWKADTEATRGYKFTYDHLNRMMNAGYGEGEDLSANAGRFSEIITGYDRNGNILGLKRNGKSSSSAYGMIDNLTLTYDGNQLKNVTDAATDPLYNGVFNFTDENKGSGTEYLYDSNGNMQQDYNKKISKIQYNLLNLPATLQFTNGNRKDYTYSADGKKLKVVHRTAIANISVPMGQIKELAANQISQTHTVDYCGNVIYENGSLSKVLTEEGYATLSGTTPTFYYYLKDHQGNNRMVVRLNGASWNTEQVNHYYPFGGVFEVNTETSGKQSYKYNGKELDRMHGLDWYDYGARHYDAALGRWHVVDPLADKYYGVSPYVYVANNPLKHIDLNGDSISVVDLYQQDERGNLVNSNQVKAFEFLISTKEGKALLANYAAKGQTIAGVTFNKDGKFHKKGIDISFGTKTSRQFSSGSTFLTVKTNNMNIQVGVGKSSDIADLLDTFIHEIVIHADQSSIDFIDDRIMNNSNAYPALRRMNKSRNYTQHWQERNVNRAMERIGVPIIQQYYKSQGILKSNEVIMKMIYGFSNN</sequence>
<protein>
    <recommendedName>
        <fullName evidence="1">DUF6443 domain-containing protein</fullName>
    </recommendedName>
</protein>
<proteinExistence type="predicted"/>
<dbReference type="InterPro" id="IPR022385">
    <property type="entry name" value="Rhs_assc_core"/>
</dbReference>
<gene>
    <name evidence="2" type="ORF">BILFYP9_03208</name>
</gene>
<feature type="domain" description="DUF6443" evidence="1">
    <location>
        <begin position="1034"/>
        <end position="1135"/>
    </location>
</feature>
<dbReference type="PANTHER" id="PTHR32305:SF15">
    <property type="entry name" value="PROTEIN RHSA-RELATED"/>
    <property type="match status" value="1"/>
</dbReference>
<dbReference type="Pfam" id="PF20041">
    <property type="entry name" value="DUF6443"/>
    <property type="match status" value="1"/>
</dbReference>
<dbReference type="Gene3D" id="2.180.10.10">
    <property type="entry name" value="RHS repeat-associated core"/>
    <property type="match status" value="1"/>
</dbReference>
<dbReference type="InterPro" id="IPR050708">
    <property type="entry name" value="T6SS_VgrG/RHS"/>
</dbReference>
<evidence type="ECO:0000313" key="2">
    <source>
        <dbReference type="EMBL" id="VYT38371.1"/>
    </source>
</evidence>
<dbReference type="PANTHER" id="PTHR32305">
    <property type="match status" value="1"/>
</dbReference>
<name>A0A6N2WBG4_9BACE</name>
<dbReference type="EMBL" id="CACRSU010000036">
    <property type="protein sequence ID" value="VYT38371.1"/>
    <property type="molecule type" value="Genomic_DNA"/>
</dbReference>
<dbReference type="NCBIfam" id="TIGR03696">
    <property type="entry name" value="Rhs_assc_core"/>
    <property type="match status" value="1"/>
</dbReference>